<protein>
    <recommendedName>
        <fullName evidence="4">Ankyrin repeat domain-containing protein</fullName>
    </recommendedName>
</protein>
<accession>A0ABX1VG50</accession>
<dbReference type="InterPro" id="IPR036770">
    <property type="entry name" value="Ankyrin_rpt-contain_sf"/>
</dbReference>
<gene>
    <name evidence="2" type="ORF">LzC2_32000</name>
</gene>
<evidence type="ECO:0000256" key="1">
    <source>
        <dbReference type="PROSITE-ProRule" id="PRU00023"/>
    </source>
</evidence>
<dbReference type="PANTHER" id="PTHR46224:SF6">
    <property type="entry name" value="ANKYRIN REPEAT FAMILY PROTEIN"/>
    <property type="match status" value="1"/>
</dbReference>
<dbReference type="PANTHER" id="PTHR46224">
    <property type="entry name" value="ANKYRIN REPEAT FAMILY PROTEIN"/>
    <property type="match status" value="1"/>
</dbReference>
<dbReference type="SMART" id="SM00248">
    <property type="entry name" value="ANK"/>
    <property type="match status" value="2"/>
</dbReference>
<evidence type="ECO:0000313" key="3">
    <source>
        <dbReference type="Proteomes" id="UP000609651"/>
    </source>
</evidence>
<dbReference type="Pfam" id="PF00023">
    <property type="entry name" value="Ank"/>
    <property type="match status" value="2"/>
</dbReference>
<feature type="repeat" description="ANK" evidence="1">
    <location>
        <begin position="382"/>
        <end position="414"/>
    </location>
</feature>
<keyword evidence="1" id="KW-0040">ANK repeat</keyword>
<keyword evidence="3" id="KW-1185">Reference proteome</keyword>
<dbReference type="EMBL" id="WTPX01000121">
    <property type="protein sequence ID" value="NNJ27103.1"/>
    <property type="molecule type" value="Genomic_DNA"/>
</dbReference>
<dbReference type="InterPro" id="IPR002110">
    <property type="entry name" value="Ankyrin_rpt"/>
</dbReference>
<name>A0ABX1VG50_9PLAN</name>
<dbReference type="Proteomes" id="UP000609651">
    <property type="component" value="Unassembled WGS sequence"/>
</dbReference>
<dbReference type="Gene3D" id="1.25.40.20">
    <property type="entry name" value="Ankyrin repeat-containing domain"/>
    <property type="match status" value="2"/>
</dbReference>
<dbReference type="InterPro" id="IPR051616">
    <property type="entry name" value="Cul2-RING_E3_ligase_SR"/>
</dbReference>
<sequence length="460" mass="48522">MSPADPSRPIAERRGAFEPYPGWTWEALLVRSDGDPADALAACEKVGAVERNVTADVLGGAWEPPAGDWALLVALNGHDWATLAIPRRYPSDVRDESLSDFDGETLLTGYQDTAGSLHLLHRRPGPDGAVEATRFETDGDLATVKTPFNAAVLGADEDFDPDEFDDDSFLDGTLLTGAAYPPETAAAWLADRDDAADALNTLLDEAGAYVPLFAPVGDGPVTLETYAGHEDALAPEHVARIDLIRFGRIPKAEPTKAQIAAGRKLAKAVRNDDLAGVRAALAKGATVGELPDDHCTALWRACDAAGGGQLEHGEEIVAALLDAGADPNAPAAHPDDATRLFDHALSRVVSHRSDESTKVKLVRLLAAAGSDLNPASGATIKKGDRPLHTAALKGYPAAVEALLEAGADPLAENVHGRTPRQQLAYTREANAKYFKPSAEEQAADARSAELLLAAERSRGD</sequence>
<dbReference type="PROSITE" id="PS50088">
    <property type="entry name" value="ANK_REPEAT"/>
    <property type="match status" value="1"/>
</dbReference>
<dbReference type="SUPFAM" id="SSF48403">
    <property type="entry name" value="Ankyrin repeat"/>
    <property type="match status" value="1"/>
</dbReference>
<organism evidence="2 3">
    <name type="scientific">Alienimonas chondri</name>
    <dbReference type="NCBI Taxonomy" id="2681879"/>
    <lineage>
        <taxon>Bacteria</taxon>
        <taxon>Pseudomonadati</taxon>
        <taxon>Planctomycetota</taxon>
        <taxon>Planctomycetia</taxon>
        <taxon>Planctomycetales</taxon>
        <taxon>Planctomycetaceae</taxon>
        <taxon>Alienimonas</taxon>
    </lineage>
</organism>
<comment type="caution">
    <text evidence="2">The sequence shown here is derived from an EMBL/GenBank/DDBJ whole genome shotgun (WGS) entry which is preliminary data.</text>
</comment>
<evidence type="ECO:0008006" key="4">
    <source>
        <dbReference type="Google" id="ProtNLM"/>
    </source>
</evidence>
<evidence type="ECO:0000313" key="2">
    <source>
        <dbReference type="EMBL" id="NNJ27103.1"/>
    </source>
</evidence>
<dbReference type="PROSITE" id="PS50297">
    <property type="entry name" value="ANK_REP_REGION"/>
    <property type="match status" value="1"/>
</dbReference>
<proteinExistence type="predicted"/>
<reference evidence="2 3" key="1">
    <citation type="journal article" date="2020" name="Syst. Appl. Microbiol.">
        <title>Alienimonas chondri sp. nov., a novel planctomycete isolated from the biofilm of the red alga Chondrus crispus.</title>
        <authorList>
            <person name="Vitorino I."/>
            <person name="Albuquerque L."/>
            <person name="Wiegand S."/>
            <person name="Kallscheuer N."/>
            <person name="da Costa M.S."/>
            <person name="Lobo-da-Cunha A."/>
            <person name="Jogler C."/>
            <person name="Lage O.M."/>
        </authorList>
    </citation>
    <scope>NUCLEOTIDE SEQUENCE [LARGE SCALE GENOMIC DNA]</scope>
    <source>
        <strain evidence="2 3">LzC2</strain>
    </source>
</reference>
<dbReference type="RefSeq" id="WP_171188797.1">
    <property type="nucleotide sequence ID" value="NZ_WTPX01000121.1"/>
</dbReference>